<dbReference type="Pfam" id="PF01026">
    <property type="entry name" value="TatD_DNase"/>
    <property type="match status" value="1"/>
</dbReference>
<dbReference type="InterPro" id="IPR032466">
    <property type="entry name" value="Metal_Hydrolase"/>
</dbReference>
<evidence type="ECO:0000313" key="5">
    <source>
        <dbReference type="Proteomes" id="UP000824102"/>
    </source>
</evidence>
<dbReference type="AlphaFoldDB" id="A0A9D2G4T6"/>
<proteinExistence type="predicted"/>
<feature type="binding site" evidence="3">
    <location>
        <position position="5"/>
    </location>
    <ligand>
        <name>a divalent metal cation</name>
        <dbReference type="ChEBI" id="CHEBI:60240"/>
        <label>1</label>
    </ligand>
</feature>
<evidence type="ECO:0000313" key="4">
    <source>
        <dbReference type="EMBL" id="HIZ72330.1"/>
    </source>
</evidence>
<gene>
    <name evidence="4" type="ORF">H9964_01975</name>
</gene>
<dbReference type="EMBL" id="DXBB01000037">
    <property type="protein sequence ID" value="HIZ72330.1"/>
    <property type="molecule type" value="Genomic_DNA"/>
</dbReference>
<dbReference type="InterPro" id="IPR015991">
    <property type="entry name" value="TatD/YcfH-like"/>
</dbReference>
<organism evidence="4 5">
    <name type="scientific">Candidatus Gallimonas intestinavium</name>
    <dbReference type="NCBI Taxonomy" id="2838603"/>
    <lineage>
        <taxon>Bacteria</taxon>
        <taxon>Bacillati</taxon>
        <taxon>Bacillota</taxon>
        <taxon>Clostridia</taxon>
        <taxon>Candidatus Gallimonas</taxon>
    </lineage>
</organism>
<dbReference type="GO" id="GO:0016788">
    <property type="term" value="F:hydrolase activity, acting on ester bonds"/>
    <property type="evidence" value="ECO:0007669"/>
    <property type="project" value="InterPro"/>
</dbReference>
<feature type="binding site" evidence="3">
    <location>
        <position position="201"/>
    </location>
    <ligand>
        <name>a divalent metal cation</name>
        <dbReference type="ChEBI" id="CHEBI:60240"/>
        <label>1</label>
    </ligand>
</feature>
<dbReference type="SUPFAM" id="SSF51556">
    <property type="entry name" value="Metallo-dependent hydrolases"/>
    <property type="match status" value="1"/>
</dbReference>
<dbReference type="NCBIfam" id="TIGR00010">
    <property type="entry name" value="YchF/TatD family DNA exonuclease"/>
    <property type="match status" value="1"/>
</dbReference>
<dbReference type="PIRSF" id="PIRSF005902">
    <property type="entry name" value="DNase_TatD"/>
    <property type="match status" value="1"/>
</dbReference>
<dbReference type="GO" id="GO:0004536">
    <property type="term" value="F:DNA nuclease activity"/>
    <property type="evidence" value="ECO:0007669"/>
    <property type="project" value="InterPro"/>
</dbReference>
<dbReference type="GO" id="GO:0046872">
    <property type="term" value="F:metal ion binding"/>
    <property type="evidence" value="ECO:0007669"/>
    <property type="project" value="UniProtKB-KW"/>
</dbReference>
<name>A0A9D2G4T6_9FIRM</name>
<dbReference type="PANTHER" id="PTHR46124">
    <property type="entry name" value="D-AMINOACYL-TRNA DEACYLASE"/>
    <property type="match status" value="1"/>
</dbReference>
<keyword evidence="2 4" id="KW-0378">Hydrolase</keyword>
<reference evidence="4" key="2">
    <citation type="submission" date="2021-04" db="EMBL/GenBank/DDBJ databases">
        <authorList>
            <person name="Gilroy R."/>
        </authorList>
    </citation>
    <scope>NUCLEOTIDE SEQUENCE</scope>
    <source>
        <strain evidence="4">ChiW7-2402</strain>
    </source>
</reference>
<dbReference type="PANTHER" id="PTHR46124:SF2">
    <property type="entry name" value="D-AMINOACYL-TRNA DEACYLASE"/>
    <property type="match status" value="1"/>
</dbReference>
<dbReference type="GO" id="GO:0005829">
    <property type="term" value="C:cytosol"/>
    <property type="evidence" value="ECO:0007669"/>
    <property type="project" value="TreeGrafter"/>
</dbReference>
<dbReference type="CDD" id="cd01310">
    <property type="entry name" value="TatD_DNAse"/>
    <property type="match status" value="1"/>
</dbReference>
<evidence type="ECO:0000256" key="3">
    <source>
        <dbReference type="PIRSR" id="PIRSR005902-1"/>
    </source>
</evidence>
<evidence type="ECO:0000256" key="1">
    <source>
        <dbReference type="ARBA" id="ARBA00022723"/>
    </source>
</evidence>
<keyword evidence="1 3" id="KW-0479">Metal-binding</keyword>
<reference evidence="4" key="1">
    <citation type="journal article" date="2021" name="PeerJ">
        <title>Extensive microbial diversity within the chicken gut microbiome revealed by metagenomics and culture.</title>
        <authorList>
            <person name="Gilroy R."/>
            <person name="Ravi A."/>
            <person name="Getino M."/>
            <person name="Pursley I."/>
            <person name="Horton D.L."/>
            <person name="Alikhan N.F."/>
            <person name="Baker D."/>
            <person name="Gharbi K."/>
            <person name="Hall N."/>
            <person name="Watson M."/>
            <person name="Adriaenssens E.M."/>
            <person name="Foster-Nyarko E."/>
            <person name="Jarju S."/>
            <person name="Secka A."/>
            <person name="Antonio M."/>
            <person name="Oren A."/>
            <person name="Chaudhuri R.R."/>
            <person name="La Ragione R."/>
            <person name="Hildebrand F."/>
            <person name="Pallen M.J."/>
        </authorList>
    </citation>
    <scope>NUCLEOTIDE SEQUENCE</scope>
    <source>
        <strain evidence="4">ChiW7-2402</strain>
    </source>
</reference>
<evidence type="ECO:0000256" key="2">
    <source>
        <dbReference type="ARBA" id="ARBA00022801"/>
    </source>
</evidence>
<feature type="binding site" evidence="3">
    <location>
        <position position="7"/>
    </location>
    <ligand>
        <name>a divalent metal cation</name>
        <dbReference type="ChEBI" id="CHEBI:60240"/>
        <label>1</label>
    </ligand>
</feature>
<feature type="binding site" evidence="3">
    <location>
        <position position="89"/>
    </location>
    <ligand>
        <name>a divalent metal cation</name>
        <dbReference type="ChEBI" id="CHEBI:60240"/>
        <label>1</label>
    </ligand>
</feature>
<feature type="binding site" evidence="3">
    <location>
        <position position="125"/>
    </location>
    <ligand>
        <name>a divalent metal cation</name>
        <dbReference type="ChEBI" id="CHEBI:60240"/>
        <label>2</label>
    </ligand>
</feature>
<comment type="caution">
    <text evidence="4">The sequence shown here is derived from an EMBL/GenBank/DDBJ whole genome shotgun (WGS) entry which is preliminary data.</text>
</comment>
<dbReference type="Gene3D" id="3.20.20.140">
    <property type="entry name" value="Metal-dependent hydrolases"/>
    <property type="match status" value="1"/>
</dbReference>
<dbReference type="FunFam" id="3.20.20.140:FF:000005">
    <property type="entry name" value="TatD family hydrolase"/>
    <property type="match status" value="1"/>
</dbReference>
<sequence length="254" mass="28110">MIDVHAHFADEGYSFPEEWERIRAAGVSTVILAGDTVAHSAWHKEFAESHEGAFFTAGVHPSELENLPSGWLKELEALARHPKCVAIGEIGLDYHYENTDKEAQKAAFVAQLELADSLSLPVQLHSRDCAADMLSLLKEHASLLKHGFLMHCYSHGKEMMGEFAALGAYFSFGGTVCFKNGRRTVESALACPEERLLTETDSPYLSPFRGEKNSPANIPVIVKRLAEVRGADEEHIQAVVRRNAETLFYKLAAK</sequence>
<accession>A0A9D2G4T6</accession>
<dbReference type="InterPro" id="IPR001130">
    <property type="entry name" value="TatD-like"/>
</dbReference>
<feature type="binding site" evidence="3">
    <location>
        <position position="151"/>
    </location>
    <ligand>
        <name>a divalent metal cation</name>
        <dbReference type="ChEBI" id="CHEBI:60240"/>
        <label>2</label>
    </ligand>
</feature>
<dbReference type="Proteomes" id="UP000824102">
    <property type="component" value="Unassembled WGS sequence"/>
</dbReference>
<protein>
    <submittedName>
        <fullName evidence="4">TatD family hydrolase</fullName>
    </submittedName>
</protein>